<dbReference type="PANTHER" id="PTHR47197:SF3">
    <property type="entry name" value="DIHYDRO-HEME D1 DEHYDROGENASE"/>
    <property type="match status" value="1"/>
</dbReference>
<evidence type="ECO:0008006" key="4">
    <source>
        <dbReference type="Google" id="ProtNLM"/>
    </source>
</evidence>
<dbReference type="EMBL" id="AP012204">
    <property type="protein sequence ID" value="BAK37674.1"/>
    <property type="molecule type" value="Genomic_DNA"/>
</dbReference>
<dbReference type="PROSITE" id="PS51257">
    <property type="entry name" value="PROKAR_LIPOPROTEIN"/>
    <property type="match status" value="1"/>
</dbReference>
<dbReference type="SUPFAM" id="SSF50974">
    <property type="entry name" value="Nitrous oxide reductase, N-terminal domain"/>
    <property type="match status" value="1"/>
</dbReference>
<protein>
    <recommendedName>
        <fullName evidence="4">SMP-30/Gluconolactonase/LRE-like region domain-containing protein</fullName>
    </recommendedName>
</protein>
<organism evidence="2 3">
    <name type="scientific">Microlunatus phosphovorus (strain ATCC 700054 / DSM 10555 / JCM 9379 / NBRC 101784 / NCIMB 13414 / VKM Ac-1990 / NM-1)</name>
    <dbReference type="NCBI Taxonomy" id="1032480"/>
    <lineage>
        <taxon>Bacteria</taxon>
        <taxon>Bacillati</taxon>
        <taxon>Actinomycetota</taxon>
        <taxon>Actinomycetes</taxon>
        <taxon>Propionibacteriales</taxon>
        <taxon>Propionibacteriaceae</taxon>
        <taxon>Microlunatus</taxon>
    </lineage>
</organism>
<evidence type="ECO:0000313" key="2">
    <source>
        <dbReference type="EMBL" id="BAK37674.1"/>
    </source>
</evidence>
<keyword evidence="1" id="KW-0732">Signal</keyword>
<proteinExistence type="predicted"/>
<dbReference type="InterPro" id="IPR051200">
    <property type="entry name" value="Host-pathogen_enzymatic-act"/>
</dbReference>
<gene>
    <name evidence="2" type="ordered locus">MLP_46600</name>
</gene>
<dbReference type="Proteomes" id="UP000007947">
    <property type="component" value="Chromosome"/>
</dbReference>
<dbReference type="PANTHER" id="PTHR47197">
    <property type="entry name" value="PROTEIN NIRF"/>
    <property type="match status" value="1"/>
</dbReference>
<sequence>MPRIAGCLLLVALAACGGTDGVGPSPTSATPPTSAAPEPSAVSMAERQRAEIAITGNPDWLASDDTSLYVKTDSGSVVVVDPASNRVVRTLPTGASGLCQGLGVAFGSVWTCSPDASGASDEVVRLNPRSGKVLARLSVAKRPDQGHLEAAAGRLWVITDAGLVGIDPATNKSDPPLELGVSGTALVAEDDTVWVSSLADGTVVQVDVTARSVVARATGLDGPRELAIGDQIWVLTRAGLVALDRDGLRQTGVVPTGATTCGVAATPDAVWVSDTVPFLRQIDPASRTVSEAVTTDTSSCGDVRAAHGSIWATASNDDVLYRLDP</sequence>
<dbReference type="InterPro" id="IPR015943">
    <property type="entry name" value="WD40/YVTN_repeat-like_dom_sf"/>
</dbReference>
<keyword evidence="3" id="KW-1185">Reference proteome</keyword>
<dbReference type="InterPro" id="IPR011045">
    <property type="entry name" value="N2O_reductase_N"/>
</dbReference>
<name>F5XEC6_MICPN</name>
<evidence type="ECO:0000313" key="3">
    <source>
        <dbReference type="Proteomes" id="UP000007947"/>
    </source>
</evidence>
<feature type="signal peptide" evidence="1">
    <location>
        <begin position="1"/>
        <end position="17"/>
    </location>
</feature>
<dbReference type="HOGENOM" id="CLU_854757_0_0_11"/>
<dbReference type="STRING" id="1032480.MLP_46600"/>
<reference evidence="2 3" key="1">
    <citation type="submission" date="2011-05" db="EMBL/GenBank/DDBJ databases">
        <title>Whole genome sequence of Microlunatus phosphovorus NM-1.</title>
        <authorList>
            <person name="Hosoyama A."/>
            <person name="Sasaki K."/>
            <person name="Harada T."/>
            <person name="Igarashi R."/>
            <person name="Kawakoshi A."/>
            <person name="Sasagawa M."/>
            <person name="Fukada J."/>
            <person name="Nakamura S."/>
            <person name="Katano Y."/>
            <person name="Hanada S."/>
            <person name="Kamagata Y."/>
            <person name="Nakamura N."/>
            <person name="Yamazaki S."/>
            <person name="Fujita N."/>
        </authorList>
    </citation>
    <scope>NUCLEOTIDE SEQUENCE [LARGE SCALE GENOMIC DNA]</scope>
    <source>
        <strain evidence="3">ATCC 700054 / DSM 10555 / JCM 9379 / NBRC 101784 / NCIMB 13414 / VKM Ac-1990 / NM-1</strain>
    </source>
</reference>
<dbReference type="eggNOG" id="COG3391">
    <property type="taxonomic scope" value="Bacteria"/>
</dbReference>
<evidence type="ECO:0000256" key="1">
    <source>
        <dbReference type="SAM" id="SignalP"/>
    </source>
</evidence>
<feature type="chain" id="PRO_5038769276" description="SMP-30/Gluconolactonase/LRE-like region domain-containing protein" evidence="1">
    <location>
        <begin position="18"/>
        <end position="325"/>
    </location>
</feature>
<dbReference type="Gene3D" id="2.130.10.10">
    <property type="entry name" value="YVTN repeat-like/Quinoprotein amine dehydrogenase"/>
    <property type="match status" value="1"/>
</dbReference>
<accession>F5XEC6</accession>
<dbReference type="KEGG" id="mph:MLP_46600"/>
<dbReference type="AlphaFoldDB" id="F5XEC6"/>